<evidence type="ECO:0000259" key="5">
    <source>
        <dbReference type="PROSITE" id="PS51186"/>
    </source>
</evidence>
<name>A0A1H8C859_9SPHN</name>
<dbReference type="Gene3D" id="3.40.50.720">
    <property type="entry name" value="NAD(P)-binding Rossmann-like Domain"/>
    <property type="match status" value="1"/>
</dbReference>
<keyword evidence="4" id="KW-0067">ATP-binding</keyword>
<dbReference type="SUPFAM" id="SSF56059">
    <property type="entry name" value="Glutathione synthetase ATP-binding domain-like"/>
    <property type="match status" value="1"/>
</dbReference>
<dbReference type="Gene3D" id="3.40.50.261">
    <property type="entry name" value="Succinyl-CoA synthetase domains"/>
    <property type="match status" value="2"/>
</dbReference>
<dbReference type="Proteomes" id="UP000199206">
    <property type="component" value="Unassembled WGS sequence"/>
</dbReference>
<dbReference type="GO" id="GO:0005524">
    <property type="term" value="F:ATP binding"/>
    <property type="evidence" value="ECO:0007669"/>
    <property type="project" value="UniProtKB-KW"/>
</dbReference>
<dbReference type="Pfam" id="PF13380">
    <property type="entry name" value="CoA_binding_2"/>
    <property type="match status" value="1"/>
</dbReference>
<evidence type="ECO:0000313" key="7">
    <source>
        <dbReference type="Proteomes" id="UP000199206"/>
    </source>
</evidence>
<dbReference type="SUPFAM" id="SSF51735">
    <property type="entry name" value="NAD(P)-binding Rossmann-fold domains"/>
    <property type="match status" value="1"/>
</dbReference>
<dbReference type="CDD" id="cd04301">
    <property type="entry name" value="NAT_SF"/>
    <property type="match status" value="1"/>
</dbReference>
<protein>
    <submittedName>
        <fullName evidence="6">Acetyltransferase</fullName>
    </submittedName>
</protein>
<gene>
    <name evidence="6" type="ORF">SAMN05192583_1495</name>
</gene>
<evidence type="ECO:0000256" key="1">
    <source>
        <dbReference type="ARBA" id="ARBA00022532"/>
    </source>
</evidence>
<accession>A0A1H8C859</accession>
<sequence length="852" mass="88041">MALRNLPTLLHPASIAVIGASRRQGTVGRTVLDNIVAGGFRGRVSAVNPHPLDVAGVECVASVDALRDPPELAVVALPAPLVPDALRRLGARGTRDAVVLSNGFAGADGREALLSAVAGSGMRIVGPNSLGVLIPRIGLNASFAPRAAAPGRLALLSQSGALVTAMLDWAADRQVGFSGVVSMGDMVDADAADLLDLFAADSTTDAILLQVESIRDAARFMSAARAAARLKPVIALRAGRSADTDGQGAFAADRVYRAAFRRAGMILVDGVAELFDAAQLLGCHPPRCGSRVAIVTNGGGAGRLAADALAASGGTLAQRAGAEPVEVVADRGHAERVGAAVAAALADAAVDAVLTVHCPTAFDDGQAAAQAVVAAATGARKPVIACWMGPATAAAVRPMFAAARLALFDNVDDAVRGLSHLRQAAEGREALLRAPPALSIPDHDRERARAIIVGARLEGPTELTGTEARFVAAAYGIPIVASHLARTTAAVAEACAALPGPYVVKICSPDLPNKAAVGGVALALPDAGAAVAAAQEMRRNIGDMHPDADLIGFEVASMVGGKDVPELRVRVVEDAVFGPVIGLGVGGTLGAAFPAMALDLPPLDDALAQGLVARAGIAALIAAPGAEATVVRVLNAVAALAADLPELESLDIDPLVVAGDRLTALDVRMHIAARPREGRLAIRPVPAEWTADLTTRSGLSIHVHPVRPDDVGRLADLFHHVTPEDLRFRFLSGVREVGRDRLVAMTQIDYRRTINFLAFADEVPVATAMLACDPDRSRGELAVSVRGDFKGRGISWSMVQHVLRYAKAEGIETIEAVESRDNHAALALEREMGFETVEDAMGERVVRRSVAD</sequence>
<dbReference type="Pfam" id="PF00583">
    <property type="entry name" value="Acetyltransf_1"/>
    <property type="match status" value="1"/>
</dbReference>
<dbReference type="SUPFAM" id="SSF52210">
    <property type="entry name" value="Succinyl-CoA synthetase domains"/>
    <property type="match status" value="2"/>
</dbReference>
<dbReference type="InterPro" id="IPR016102">
    <property type="entry name" value="Succinyl-CoA_synth-like"/>
</dbReference>
<reference evidence="7" key="1">
    <citation type="submission" date="2016-10" db="EMBL/GenBank/DDBJ databases">
        <authorList>
            <person name="Varghese N."/>
            <person name="Submissions S."/>
        </authorList>
    </citation>
    <scope>NUCLEOTIDE SEQUENCE [LARGE SCALE GENOMIC DNA]</scope>
    <source>
        <strain evidence="7">S6-262</strain>
    </source>
</reference>
<evidence type="ECO:0000256" key="4">
    <source>
        <dbReference type="ARBA" id="ARBA00022840"/>
    </source>
</evidence>
<dbReference type="STRING" id="1166340.SAMN05192583_1495"/>
<dbReference type="Gene3D" id="3.40.630.30">
    <property type="match status" value="1"/>
</dbReference>
<dbReference type="EMBL" id="FOCF01000003">
    <property type="protein sequence ID" value="SEM91220.1"/>
    <property type="molecule type" value="Genomic_DNA"/>
</dbReference>
<dbReference type="RefSeq" id="WP_170841886.1">
    <property type="nucleotide sequence ID" value="NZ_FOCF01000003.1"/>
</dbReference>
<dbReference type="Gene3D" id="3.30.1490.20">
    <property type="entry name" value="ATP-grasp fold, A domain"/>
    <property type="match status" value="1"/>
</dbReference>
<keyword evidence="3" id="KW-0547">Nucleotide-binding</keyword>
<dbReference type="PANTHER" id="PTHR43334:SF1">
    <property type="entry name" value="3-HYDROXYPROPIONATE--COA LIGASE [ADP-FORMING]"/>
    <property type="match status" value="1"/>
</dbReference>
<dbReference type="SMART" id="SM00881">
    <property type="entry name" value="CoA_binding"/>
    <property type="match status" value="1"/>
</dbReference>
<evidence type="ECO:0000313" key="6">
    <source>
        <dbReference type="EMBL" id="SEM91220.1"/>
    </source>
</evidence>
<feature type="domain" description="N-acetyltransferase" evidence="5">
    <location>
        <begin position="701"/>
        <end position="852"/>
    </location>
</feature>
<dbReference type="AlphaFoldDB" id="A0A1H8C859"/>
<keyword evidence="1" id="KW-0816">Tricarboxylic acid cycle</keyword>
<dbReference type="InterPro" id="IPR032875">
    <property type="entry name" value="Succ_CoA_lig_flav_dom"/>
</dbReference>
<dbReference type="PROSITE" id="PS51186">
    <property type="entry name" value="GNAT"/>
    <property type="match status" value="1"/>
</dbReference>
<dbReference type="InterPro" id="IPR036291">
    <property type="entry name" value="NAD(P)-bd_dom_sf"/>
</dbReference>
<dbReference type="InterPro" id="IPR016181">
    <property type="entry name" value="Acyl_CoA_acyltransferase"/>
</dbReference>
<keyword evidence="7" id="KW-1185">Reference proteome</keyword>
<keyword evidence="6" id="KW-0808">Transferase</keyword>
<dbReference type="InterPro" id="IPR003781">
    <property type="entry name" value="CoA-bd"/>
</dbReference>
<dbReference type="GO" id="GO:0006099">
    <property type="term" value="P:tricarboxylic acid cycle"/>
    <property type="evidence" value="ECO:0007669"/>
    <property type="project" value="UniProtKB-KW"/>
</dbReference>
<keyword evidence="2" id="KW-0436">Ligase</keyword>
<dbReference type="PANTHER" id="PTHR43334">
    <property type="entry name" value="ACETATE--COA LIGASE [ADP-FORMING]"/>
    <property type="match status" value="1"/>
</dbReference>
<dbReference type="Gene3D" id="3.30.470.20">
    <property type="entry name" value="ATP-grasp fold, B domain"/>
    <property type="match status" value="1"/>
</dbReference>
<dbReference type="GO" id="GO:0016874">
    <property type="term" value="F:ligase activity"/>
    <property type="evidence" value="ECO:0007669"/>
    <property type="project" value="UniProtKB-KW"/>
</dbReference>
<dbReference type="SUPFAM" id="SSF55729">
    <property type="entry name" value="Acyl-CoA N-acyltransferases (Nat)"/>
    <property type="match status" value="1"/>
</dbReference>
<dbReference type="Pfam" id="PF13549">
    <property type="entry name" value="ATP-grasp_5"/>
    <property type="match status" value="1"/>
</dbReference>
<proteinExistence type="predicted"/>
<organism evidence="6 7">
    <name type="scientific">Sphingomonas gellani</name>
    <dbReference type="NCBI Taxonomy" id="1166340"/>
    <lineage>
        <taxon>Bacteria</taxon>
        <taxon>Pseudomonadati</taxon>
        <taxon>Pseudomonadota</taxon>
        <taxon>Alphaproteobacteria</taxon>
        <taxon>Sphingomonadales</taxon>
        <taxon>Sphingomonadaceae</taxon>
        <taxon>Sphingomonas</taxon>
    </lineage>
</organism>
<dbReference type="Pfam" id="PF13607">
    <property type="entry name" value="Succ_CoA_lig"/>
    <property type="match status" value="1"/>
</dbReference>
<dbReference type="InterPro" id="IPR051538">
    <property type="entry name" value="Acyl-CoA_Synth/Transferase"/>
</dbReference>
<dbReference type="InterPro" id="IPR000182">
    <property type="entry name" value="GNAT_dom"/>
</dbReference>
<evidence type="ECO:0000256" key="2">
    <source>
        <dbReference type="ARBA" id="ARBA00022598"/>
    </source>
</evidence>
<dbReference type="InterPro" id="IPR013815">
    <property type="entry name" value="ATP_grasp_subdomain_1"/>
</dbReference>
<dbReference type="GO" id="GO:0016747">
    <property type="term" value="F:acyltransferase activity, transferring groups other than amino-acyl groups"/>
    <property type="evidence" value="ECO:0007669"/>
    <property type="project" value="InterPro"/>
</dbReference>
<evidence type="ECO:0000256" key="3">
    <source>
        <dbReference type="ARBA" id="ARBA00022741"/>
    </source>
</evidence>